<dbReference type="AlphaFoldDB" id="A0A0M6WZJ5"/>
<evidence type="ECO:0008006" key="6">
    <source>
        <dbReference type="Google" id="ProtNLM"/>
    </source>
</evidence>
<accession>A0A0M6WZJ5</accession>
<keyword evidence="4" id="KW-1185">Reference proteome</keyword>
<reference evidence="2" key="1">
    <citation type="submission" date="2015-05" db="EMBL/GenBank/DDBJ databases">
        <authorList>
            <person name="Wang D.B."/>
            <person name="Wang M."/>
        </authorList>
    </citation>
    <scope>NUCLEOTIDE SEQUENCE [LARGE SCALE GENOMIC DNA]</scope>
    <source>
        <strain evidence="2">M72</strain>
    </source>
</reference>
<dbReference type="RefSeq" id="WP_006859485.1">
    <property type="nucleotide sequence ID" value="NZ_CP173697.1"/>
</dbReference>
<dbReference type="Proteomes" id="UP000095495">
    <property type="component" value="Unassembled WGS sequence"/>
</dbReference>
<evidence type="ECO:0000313" key="2">
    <source>
        <dbReference type="EMBL" id="CRL43015.1"/>
    </source>
</evidence>
<name>A0A0M6WZJ5_9FIRM</name>
<dbReference type="Proteomes" id="UP000049979">
    <property type="component" value="Unassembled WGS sequence"/>
</dbReference>
<dbReference type="EMBL" id="CYXV01000008">
    <property type="protein sequence ID" value="CUM99194.1"/>
    <property type="molecule type" value="Genomic_DNA"/>
</dbReference>
<evidence type="ECO:0000313" key="5">
    <source>
        <dbReference type="Proteomes" id="UP000095495"/>
    </source>
</evidence>
<sequence length="257" mass="28831">MGLGIENSVNAYNQNYRYQQNKTTGQANHLDFNKILSAKEGDNTEKVQKPNENSVSKVDTYTEYLKAKYGNIMIQNVGSDQKSMDSLGTGTYGMNNIVIAPNVLETMANDPKKAAYYEKMIQDFFASQSTVKAQMAVGGFEIQSYGMVIHPDGTAHYYVCGDVSPEKKAKIEAQMKAEDEEKAKRRRQYLERSEEAAEKRRQIEEINMQKSKKDAAFNDNISAVNVLSEVDRAVAIAAYENIANTFNENIIKSTIDN</sequence>
<dbReference type="STRING" id="301302.ERS852420_01989"/>
<organism evidence="2 4">
    <name type="scientific">Roseburia faecis</name>
    <dbReference type="NCBI Taxonomy" id="301302"/>
    <lineage>
        <taxon>Bacteria</taxon>
        <taxon>Bacillati</taxon>
        <taxon>Bacillota</taxon>
        <taxon>Clostridia</taxon>
        <taxon>Lachnospirales</taxon>
        <taxon>Lachnospiraceae</taxon>
        <taxon>Roseburia</taxon>
    </lineage>
</organism>
<evidence type="ECO:0000313" key="4">
    <source>
        <dbReference type="Proteomes" id="UP000049979"/>
    </source>
</evidence>
<proteinExistence type="predicted"/>
<reference evidence="4" key="2">
    <citation type="submission" date="2015-05" db="EMBL/GenBank/DDBJ databases">
        <authorList>
            <consortium name="Pathogen Informatics"/>
        </authorList>
    </citation>
    <scope>NUCLEOTIDE SEQUENCE [LARGE SCALE GENOMIC DNA]</scope>
    <source>
        <strain evidence="3 5">2789STDY5608863</strain>
        <strain evidence="4">M72</strain>
    </source>
</reference>
<dbReference type="Pfam" id="PF19498">
    <property type="entry name" value="DUF6033"/>
    <property type="match status" value="1"/>
</dbReference>
<evidence type="ECO:0000256" key="1">
    <source>
        <dbReference type="SAM" id="Coils"/>
    </source>
</evidence>
<protein>
    <recommendedName>
        <fullName evidence="6">DNA-directed RNA polymerase subunit omega</fullName>
    </recommendedName>
</protein>
<gene>
    <name evidence="3" type="ORF">ERS852420_01989</name>
    <name evidence="2" type="ORF">M72_17851</name>
</gene>
<dbReference type="EMBL" id="CVRR01000093">
    <property type="protein sequence ID" value="CRL43015.1"/>
    <property type="molecule type" value="Genomic_DNA"/>
</dbReference>
<dbReference type="OrthoDB" id="2037534at2"/>
<evidence type="ECO:0000313" key="3">
    <source>
        <dbReference type="EMBL" id="CUM99194.1"/>
    </source>
</evidence>
<feature type="coiled-coil region" evidence="1">
    <location>
        <begin position="168"/>
        <end position="206"/>
    </location>
</feature>
<dbReference type="InterPro" id="IPR046097">
    <property type="entry name" value="DUF6033"/>
</dbReference>
<keyword evidence="1" id="KW-0175">Coiled coil</keyword>
<dbReference type="GeneID" id="61433834"/>